<keyword evidence="2" id="KW-1185">Reference proteome</keyword>
<dbReference type="PANTHER" id="PTHR46087">
    <property type="entry name" value="PUTATIVE, EXPRESSED-RELATED"/>
    <property type="match status" value="1"/>
</dbReference>
<dbReference type="SUPFAM" id="SSF48371">
    <property type="entry name" value="ARM repeat"/>
    <property type="match status" value="1"/>
</dbReference>
<name>A0A803LM82_CHEQI</name>
<sequence length="977" mass="108689">MGVMSRRALPVCGSICIFCPSLRARSRQPVKRYKKLLAEIFPKNQITEYLEQRFYKDLRNGNVGSAKVVLCVYRKFISSCKEQMPLFASSLLGIIRTLLDQTSQEEMQILACNALVDFLNVQVESTYMFNIEGLVPKLCQLAQEVGNDDRSFCLRAAGLQALSSMVQFMGEQSHIPMEFDKIISATLDNFADTQIMLLNGKLDGVICESPDQCSRVSTNTDDNRLSTVNICKDVTSSVDLHNIKQQLELPMNASKSPSYWAKVCLYNMAGLAKEATTVRRVLEPFFHIFDSEDCWCPERGLAFSVLMYMQVVLEDSAAENSHLLLSILVKHLDHKNVAKQPLKQISIIHVIRQLAQYVKQQASVSLTGALTDLIKHLRKCMQYSVDVSSSGSGAEKLNADLQSALEKCISQLSSKVGDVGPILDMMAVVLENVPNSNIVARTTIFSVYRTARIVSSLPNISYHKKTFPDALFHQLLLAMSHTDNETRIGAHRILASVLMPSLICPWSDLKELALLNGFGPSSILPKLEAKGGSNSIPEESEEKVQSMDTLEDSQRWNDVNQSQVCRSHSNSYSFKSAMTNGNMELASLRLSSHQVSLLLSSIWVQATCRENIPFNFEAMAHTYSIALLLTRTKTSSHVALVRCFQLAFSLRSISLDQEGGLQPSRRRSLFTMASSMLIFSARAGNLPELIPIVKSSLTNITVDPYLELVDNIRLEAVIQKLVDGGRTYGSDEDEFAALKSLSAVESDEQQLKETVLSHLISKFKELSEDELSSIKKQLLQGFSPDESYPLGAPLFMETPQQSFPLAQLDFQSFDEVGTSLFDEALPDASGSQSQSGRKTSSSSNALDILNVNQLLESVLETAQQVANLPSSTTLISYDQVRNQCEALVTGKQQKMSVLQSFKQQQETKAIVLADDTEMKRPTIMDRPMEEEPIPDSIGKEMIQRHDQLYPCSLEYGYQSFRLPPASPYDKFLKAAGC</sequence>
<protein>
    <recommendedName>
        <fullName evidence="3">ARM repeat superfamily protein</fullName>
    </recommendedName>
</protein>
<reference evidence="1" key="1">
    <citation type="journal article" date="2017" name="Nature">
        <title>The genome of Chenopodium quinoa.</title>
        <authorList>
            <person name="Jarvis D.E."/>
            <person name="Ho Y.S."/>
            <person name="Lightfoot D.J."/>
            <person name="Schmoeckel S.M."/>
            <person name="Li B."/>
            <person name="Borm T.J.A."/>
            <person name="Ohyanagi H."/>
            <person name="Mineta K."/>
            <person name="Michell C.T."/>
            <person name="Saber N."/>
            <person name="Kharbatia N.M."/>
            <person name="Rupper R.R."/>
            <person name="Sharp A.R."/>
            <person name="Dally N."/>
            <person name="Boughton B.A."/>
            <person name="Woo Y.H."/>
            <person name="Gao G."/>
            <person name="Schijlen E.G.W.M."/>
            <person name="Guo X."/>
            <person name="Momin A.A."/>
            <person name="Negrao S."/>
            <person name="Al-Babili S."/>
            <person name="Gehring C."/>
            <person name="Roessner U."/>
            <person name="Jung C."/>
            <person name="Murphy K."/>
            <person name="Arold S.T."/>
            <person name="Gojobori T."/>
            <person name="van der Linden C.G."/>
            <person name="van Loo E.N."/>
            <person name="Jellen E.N."/>
            <person name="Maughan P.J."/>
            <person name="Tester M."/>
        </authorList>
    </citation>
    <scope>NUCLEOTIDE SEQUENCE [LARGE SCALE GENOMIC DNA]</scope>
    <source>
        <strain evidence="1">cv. PI 614886</strain>
    </source>
</reference>
<proteinExistence type="predicted"/>
<dbReference type="Gramene" id="AUR62015393-RA">
    <property type="protein sequence ID" value="AUR62015393-RA:cds"/>
    <property type="gene ID" value="AUR62015393"/>
</dbReference>
<evidence type="ECO:0008006" key="3">
    <source>
        <dbReference type="Google" id="ProtNLM"/>
    </source>
</evidence>
<dbReference type="AlphaFoldDB" id="A0A803LM82"/>
<evidence type="ECO:0000313" key="1">
    <source>
        <dbReference type="EnsemblPlants" id="AUR62015393-RA:cds"/>
    </source>
</evidence>
<dbReference type="Proteomes" id="UP000596660">
    <property type="component" value="Unplaced"/>
</dbReference>
<organism evidence="1 2">
    <name type="scientific">Chenopodium quinoa</name>
    <name type="common">Quinoa</name>
    <dbReference type="NCBI Taxonomy" id="63459"/>
    <lineage>
        <taxon>Eukaryota</taxon>
        <taxon>Viridiplantae</taxon>
        <taxon>Streptophyta</taxon>
        <taxon>Embryophyta</taxon>
        <taxon>Tracheophyta</taxon>
        <taxon>Spermatophyta</taxon>
        <taxon>Magnoliopsida</taxon>
        <taxon>eudicotyledons</taxon>
        <taxon>Gunneridae</taxon>
        <taxon>Pentapetalae</taxon>
        <taxon>Caryophyllales</taxon>
        <taxon>Chenopodiaceae</taxon>
        <taxon>Chenopodioideae</taxon>
        <taxon>Atripliceae</taxon>
        <taxon>Chenopodium</taxon>
    </lineage>
</organism>
<dbReference type="OMA" id="GKQQKMA"/>
<dbReference type="EnsemblPlants" id="AUR62015393-RA">
    <property type="protein sequence ID" value="AUR62015393-RA:cds"/>
    <property type="gene ID" value="AUR62015393"/>
</dbReference>
<evidence type="ECO:0000313" key="2">
    <source>
        <dbReference type="Proteomes" id="UP000596660"/>
    </source>
</evidence>
<dbReference type="InterPro" id="IPR055296">
    <property type="entry name" value="SRL2-like"/>
</dbReference>
<dbReference type="InterPro" id="IPR016024">
    <property type="entry name" value="ARM-type_fold"/>
</dbReference>
<reference evidence="1" key="2">
    <citation type="submission" date="2021-03" db="UniProtKB">
        <authorList>
            <consortium name="EnsemblPlants"/>
        </authorList>
    </citation>
    <scope>IDENTIFICATION</scope>
</reference>
<dbReference type="Pfam" id="PF21052">
    <property type="entry name" value="EFR3_ARM"/>
    <property type="match status" value="1"/>
</dbReference>
<dbReference type="PANTHER" id="PTHR46087:SF1">
    <property type="entry name" value="ARM REPEAT SUPERFAMILY PROTEIN"/>
    <property type="match status" value="1"/>
</dbReference>
<dbReference type="InterPro" id="IPR049152">
    <property type="entry name" value="EFR3-like_ARM"/>
</dbReference>
<accession>A0A803LM82</accession>